<dbReference type="InterPro" id="IPR001650">
    <property type="entry name" value="Helicase_C-like"/>
</dbReference>
<dbReference type="GO" id="GO:0005524">
    <property type="term" value="F:ATP binding"/>
    <property type="evidence" value="ECO:0007669"/>
    <property type="project" value="UniProtKB-KW"/>
</dbReference>
<dbReference type="Pfam" id="PF17191">
    <property type="entry name" value="RecG_wedge"/>
    <property type="match status" value="1"/>
</dbReference>
<keyword evidence="5 15" id="KW-0378">Hydrolase</keyword>
<feature type="domain" description="Helicase C-terminal" evidence="18">
    <location>
        <begin position="506"/>
        <end position="652"/>
    </location>
</feature>
<gene>
    <name evidence="19" type="ORF">D779_0942</name>
</gene>
<evidence type="ECO:0000256" key="3">
    <source>
        <dbReference type="ARBA" id="ARBA00022741"/>
    </source>
</evidence>
<comment type="caution">
    <text evidence="19">The sequence shown here is derived from an EMBL/GenBank/DDBJ whole genome shotgun (WGS) entry which is preliminary data.</text>
</comment>
<feature type="region of interest" description="Disordered" evidence="16">
    <location>
        <begin position="1"/>
        <end position="27"/>
    </location>
</feature>
<keyword evidence="11" id="KW-0413">Isomerase</keyword>
<dbReference type="GO" id="GO:0003677">
    <property type="term" value="F:DNA binding"/>
    <property type="evidence" value="ECO:0007669"/>
    <property type="project" value="UniProtKB-KW"/>
</dbReference>
<dbReference type="NCBIfam" id="NF008168">
    <property type="entry name" value="PRK10917.2-2"/>
    <property type="match status" value="1"/>
</dbReference>
<evidence type="ECO:0000256" key="14">
    <source>
        <dbReference type="ARBA" id="ARBA00048988"/>
    </source>
</evidence>
<dbReference type="Proteomes" id="UP000019460">
    <property type="component" value="Unassembled WGS sequence"/>
</dbReference>
<dbReference type="InterPro" id="IPR033454">
    <property type="entry name" value="RecG_wedge"/>
</dbReference>
<evidence type="ECO:0000256" key="6">
    <source>
        <dbReference type="ARBA" id="ARBA00022806"/>
    </source>
</evidence>
<dbReference type="PROSITE" id="PS51192">
    <property type="entry name" value="HELICASE_ATP_BIND_1"/>
    <property type="match status" value="1"/>
</dbReference>
<dbReference type="InterPro" id="IPR047112">
    <property type="entry name" value="RecG/Mfd"/>
</dbReference>
<dbReference type="STRING" id="1249627.D779_0942"/>
<dbReference type="InterPro" id="IPR045562">
    <property type="entry name" value="RecG_dom3_C"/>
</dbReference>
<keyword evidence="4 15" id="KW-0227">DNA damage</keyword>
<dbReference type="InterPro" id="IPR004609">
    <property type="entry name" value="ATP-dep_DNA_helicase_RecG"/>
</dbReference>
<proteinExistence type="inferred from homology"/>
<dbReference type="SUPFAM" id="SSF52540">
    <property type="entry name" value="P-loop containing nucleoside triphosphate hydrolases"/>
    <property type="match status" value="2"/>
</dbReference>
<dbReference type="Pfam" id="PF19833">
    <property type="entry name" value="RecG_dom3_C"/>
    <property type="match status" value="1"/>
</dbReference>
<dbReference type="InterPro" id="IPR014001">
    <property type="entry name" value="Helicase_ATP-bd"/>
</dbReference>
<keyword evidence="3 15" id="KW-0547">Nucleotide-binding</keyword>
<dbReference type="CDD" id="cd04488">
    <property type="entry name" value="RecG_wedge_OBF"/>
    <property type="match status" value="1"/>
</dbReference>
<keyword evidence="7 15" id="KW-0067">ATP-binding</keyword>
<dbReference type="PANTHER" id="PTHR47964:SF1">
    <property type="entry name" value="ATP-DEPENDENT DNA HELICASE HOMOLOG RECG, CHLOROPLASTIC"/>
    <property type="match status" value="1"/>
</dbReference>
<evidence type="ECO:0000256" key="5">
    <source>
        <dbReference type="ARBA" id="ARBA00022801"/>
    </source>
</evidence>
<dbReference type="GO" id="GO:0016887">
    <property type="term" value="F:ATP hydrolysis activity"/>
    <property type="evidence" value="ECO:0007669"/>
    <property type="project" value="RHEA"/>
</dbReference>
<dbReference type="NCBIfam" id="NF008163">
    <property type="entry name" value="PRK10917.1-1"/>
    <property type="match status" value="1"/>
</dbReference>
<dbReference type="PANTHER" id="PTHR47964">
    <property type="entry name" value="ATP-DEPENDENT DNA HELICASE HOMOLOG RECG, CHLOROPLASTIC"/>
    <property type="match status" value="1"/>
</dbReference>
<dbReference type="Pfam" id="PF00270">
    <property type="entry name" value="DEAD"/>
    <property type="match status" value="1"/>
</dbReference>
<dbReference type="eggNOG" id="COG1200">
    <property type="taxonomic scope" value="Bacteria"/>
</dbReference>
<dbReference type="GO" id="GO:0006310">
    <property type="term" value="P:DNA recombination"/>
    <property type="evidence" value="ECO:0007669"/>
    <property type="project" value="UniProtKB-UniRule"/>
</dbReference>
<evidence type="ECO:0000313" key="20">
    <source>
        <dbReference type="Proteomes" id="UP000019460"/>
    </source>
</evidence>
<keyword evidence="10 15" id="KW-0234">DNA repair</keyword>
<reference evidence="19 20" key="1">
    <citation type="submission" date="2012-11" db="EMBL/GenBank/DDBJ databases">
        <title>Genome assembly of Thiorhodococcus sp. AK35.</title>
        <authorList>
            <person name="Nupur N."/>
            <person name="Khatri I."/>
            <person name="Subramanian S."/>
            <person name="Pinnaka A."/>
        </authorList>
    </citation>
    <scope>NUCLEOTIDE SEQUENCE [LARGE SCALE GENOMIC DNA]</scope>
    <source>
        <strain evidence="19 20">AK35</strain>
    </source>
</reference>
<evidence type="ECO:0000256" key="8">
    <source>
        <dbReference type="ARBA" id="ARBA00023125"/>
    </source>
</evidence>
<evidence type="ECO:0000256" key="7">
    <source>
        <dbReference type="ARBA" id="ARBA00022840"/>
    </source>
</evidence>
<dbReference type="EC" id="5.6.2.4" evidence="13 15"/>
<dbReference type="Gene3D" id="2.40.50.140">
    <property type="entry name" value="Nucleic acid-binding proteins"/>
    <property type="match status" value="1"/>
</dbReference>
<dbReference type="Pfam" id="PF00271">
    <property type="entry name" value="Helicase_C"/>
    <property type="match status" value="1"/>
</dbReference>
<comment type="similarity">
    <text evidence="1 15">Belongs to the helicase family. RecG subfamily.</text>
</comment>
<evidence type="ECO:0000256" key="10">
    <source>
        <dbReference type="ARBA" id="ARBA00023204"/>
    </source>
</evidence>
<evidence type="ECO:0000256" key="15">
    <source>
        <dbReference type="RuleBase" id="RU363016"/>
    </source>
</evidence>
<comment type="function">
    <text evidence="15">Plays a critical role in recombination and DNA repair. Helps process Holliday junction intermediates to mature products by catalyzing branch migration. Has replication fork regression activity, unwinds stalled or blocked replication forks to make a HJ that can be resolved. Has a DNA unwinding activity characteristic of a DNA helicase with 3'-5' polarity.</text>
</comment>
<evidence type="ECO:0000313" key="19">
    <source>
        <dbReference type="EMBL" id="EXJ15860.1"/>
    </source>
</evidence>
<evidence type="ECO:0000256" key="12">
    <source>
        <dbReference type="ARBA" id="ARBA00034617"/>
    </source>
</evidence>
<dbReference type="InterPro" id="IPR012340">
    <property type="entry name" value="NA-bd_OB-fold"/>
</dbReference>
<evidence type="ECO:0000256" key="16">
    <source>
        <dbReference type="SAM" id="MobiDB-lite"/>
    </source>
</evidence>
<evidence type="ECO:0000259" key="17">
    <source>
        <dbReference type="PROSITE" id="PS51192"/>
    </source>
</evidence>
<dbReference type="SMART" id="SM00487">
    <property type="entry name" value="DEXDc"/>
    <property type="match status" value="1"/>
</dbReference>
<dbReference type="SMART" id="SM00490">
    <property type="entry name" value="HELICc"/>
    <property type="match status" value="1"/>
</dbReference>
<dbReference type="NCBIfam" id="NF008166">
    <property type="entry name" value="PRK10917.1-4"/>
    <property type="match status" value="1"/>
</dbReference>
<sequence length="717" mass="78395">MAAVTMSCEAREASPSGSAAGSADTEPGLDRVSVRTLKRVGPKVAERLARIGVHSVRDLLLHLPLRYQDRTRLIPFSVLVAGSEALIEGEVVEARVVEGRRRSLKVWLTDGSPYALVLRFFHFSATQVGVFRPGVRLRCYGEARPGQGALEMIHPEYSLQTGETSGPETCLTPVYPTTEGLSQSVWRALLDQALEHLELCPLPDCLPRETLGGADLPGVAEALIHIHRPPATADLDALMERRHPAFRRLIFEELVAHQASLRRMRLSQRRIVAPALSGDGRLRQALLRSLPFALTQAQERVVGEIARDLGGTRPMQRLLQGDVGAGKTVVAALAALQAIEAGRQVALMAPTELLSEQHHRTLSGWLEPLGICPVWLAGRHKGQERADLIEAIGSGCAPLVVGTHALFQESVRFGDLGLVIVDEQHRFGVHQRMKLREKGAEADRAPHQLIMTATPIPRSLAMTLYADLDLSVIDGLPPGRTPITTVAVPETRRDEVVERVRRACEQGRQVYWVCTLIEESEALQCQAAEESARQLAELLPGIPVGLVHGRLKPSERAAVMGAFVRGDLGLLVATTVIEVGVDVPNASLMIIENAERLGLAQLHQLRGRVGRGSVESHCLLLYRSPLSEVARERLGLMRATCDGFEIAERDLQIRGAGEVLGTRQTGAIQLRVADPLRDRHLVAAAQRAADLILERHAHLVSPLVERWLGDRELYGQV</sequence>
<accession>W9VZT0</accession>
<dbReference type="GO" id="GO:0043138">
    <property type="term" value="F:3'-5' DNA helicase activity"/>
    <property type="evidence" value="ECO:0007669"/>
    <property type="project" value="UniProtKB-EC"/>
</dbReference>
<dbReference type="FunFam" id="3.40.50.300:FF:000391">
    <property type="entry name" value="ATP-dependent DNA helicase RecG"/>
    <property type="match status" value="1"/>
</dbReference>
<evidence type="ECO:0000256" key="1">
    <source>
        <dbReference type="ARBA" id="ARBA00007504"/>
    </source>
</evidence>
<dbReference type="SUPFAM" id="SSF50249">
    <property type="entry name" value="Nucleic acid-binding proteins"/>
    <property type="match status" value="1"/>
</dbReference>
<evidence type="ECO:0000256" key="11">
    <source>
        <dbReference type="ARBA" id="ARBA00023235"/>
    </source>
</evidence>
<keyword evidence="9 15" id="KW-0233">DNA recombination</keyword>
<organism evidence="19 20">
    <name type="scientific">Imhoffiella purpurea</name>
    <dbReference type="NCBI Taxonomy" id="1249627"/>
    <lineage>
        <taxon>Bacteria</taxon>
        <taxon>Pseudomonadati</taxon>
        <taxon>Pseudomonadota</taxon>
        <taxon>Gammaproteobacteria</taxon>
        <taxon>Chromatiales</taxon>
        <taxon>Chromatiaceae</taxon>
        <taxon>Imhoffiella</taxon>
    </lineage>
</organism>
<evidence type="ECO:0000256" key="9">
    <source>
        <dbReference type="ARBA" id="ARBA00023172"/>
    </source>
</evidence>
<dbReference type="InterPro" id="IPR011545">
    <property type="entry name" value="DEAD/DEAH_box_helicase_dom"/>
</dbReference>
<evidence type="ECO:0000256" key="2">
    <source>
        <dbReference type="ARBA" id="ARBA00017846"/>
    </source>
</evidence>
<comment type="catalytic activity">
    <reaction evidence="12 15">
        <text>Couples ATP hydrolysis with the unwinding of duplex DNA by translocating in the 3'-5' direction.</text>
        <dbReference type="EC" id="5.6.2.4"/>
    </reaction>
</comment>
<protein>
    <recommendedName>
        <fullName evidence="2 15">ATP-dependent DNA helicase RecG</fullName>
        <ecNumber evidence="13 15">5.6.2.4</ecNumber>
    </recommendedName>
</protein>
<evidence type="ECO:0000259" key="18">
    <source>
        <dbReference type="PROSITE" id="PS51194"/>
    </source>
</evidence>
<dbReference type="PROSITE" id="PS51194">
    <property type="entry name" value="HELICASE_CTER"/>
    <property type="match status" value="1"/>
</dbReference>
<dbReference type="NCBIfam" id="TIGR00643">
    <property type="entry name" value="recG"/>
    <property type="match status" value="1"/>
</dbReference>
<dbReference type="GO" id="GO:0006281">
    <property type="term" value="P:DNA repair"/>
    <property type="evidence" value="ECO:0007669"/>
    <property type="project" value="UniProtKB-UniRule"/>
</dbReference>
<dbReference type="PATRIC" id="fig|1249627.3.peg.1394"/>
<dbReference type="CDD" id="cd17992">
    <property type="entry name" value="DEXHc_RecG"/>
    <property type="match status" value="1"/>
</dbReference>
<comment type="catalytic activity">
    <reaction evidence="14 15">
        <text>ATP + H2O = ADP + phosphate + H(+)</text>
        <dbReference type="Rhea" id="RHEA:13065"/>
        <dbReference type="ChEBI" id="CHEBI:15377"/>
        <dbReference type="ChEBI" id="CHEBI:15378"/>
        <dbReference type="ChEBI" id="CHEBI:30616"/>
        <dbReference type="ChEBI" id="CHEBI:43474"/>
        <dbReference type="ChEBI" id="CHEBI:456216"/>
        <dbReference type="EC" id="5.6.2.4"/>
    </reaction>
</comment>
<evidence type="ECO:0000256" key="4">
    <source>
        <dbReference type="ARBA" id="ARBA00022763"/>
    </source>
</evidence>
<keyword evidence="20" id="KW-1185">Reference proteome</keyword>
<dbReference type="AlphaFoldDB" id="W9VZT0"/>
<keyword evidence="6 15" id="KW-0347">Helicase</keyword>
<dbReference type="InterPro" id="IPR027417">
    <property type="entry name" value="P-loop_NTPase"/>
</dbReference>
<feature type="domain" description="Helicase ATP-binding" evidence="17">
    <location>
        <begin position="308"/>
        <end position="473"/>
    </location>
</feature>
<dbReference type="Gene3D" id="3.40.50.300">
    <property type="entry name" value="P-loop containing nucleotide triphosphate hydrolases"/>
    <property type="match status" value="2"/>
</dbReference>
<dbReference type="EMBL" id="AONC01000020">
    <property type="protein sequence ID" value="EXJ15860.1"/>
    <property type="molecule type" value="Genomic_DNA"/>
</dbReference>
<name>W9VZT0_9GAMM</name>
<feature type="compositionally biased region" description="Low complexity" evidence="16">
    <location>
        <begin position="13"/>
        <end position="23"/>
    </location>
</feature>
<keyword evidence="8" id="KW-0238">DNA-binding</keyword>
<evidence type="ECO:0000256" key="13">
    <source>
        <dbReference type="ARBA" id="ARBA00034808"/>
    </source>
</evidence>